<dbReference type="GO" id="GO:0016757">
    <property type="term" value="F:glycosyltransferase activity"/>
    <property type="evidence" value="ECO:0007669"/>
    <property type="project" value="UniProtKB-KW"/>
</dbReference>
<dbReference type="SUPFAM" id="SSF55486">
    <property type="entry name" value="Metalloproteases ('zincins'), catalytic domain"/>
    <property type="match status" value="1"/>
</dbReference>
<organism evidence="6 7">
    <name type="scientific">Brevibacillus laterosporus LMG 15441</name>
    <dbReference type="NCBI Taxonomy" id="1042163"/>
    <lineage>
        <taxon>Bacteria</taxon>
        <taxon>Bacillati</taxon>
        <taxon>Bacillota</taxon>
        <taxon>Bacilli</taxon>
        <taxon>Bacillales</taxon>
        <taxon>Paenibacillaceae</taxon>
        <taxon>Brevibacillus</taxon>
    </lineage>
</organism>
<dbReference type="EC" id="2.4.2.-" evidence="6"/>
<feature type="region of interest" description="Disordered" evidence="3">
    <location>
        <begin position="36"/>
        <end position="71"/>
    </location>
</feature>
<dbReference type="PRINTS" id="PR01392">
    <property type="entry name" value="ANTHRAXTOXNA"/>
</dbReference>
<dbReference type="Gene3D" id="3.40.390.10">
    <property type="entry name" value="Collagenase (Catalytic Domain)"/>
    <property type="match status" value="1"/>
</dbReference>
<accession>A0A075R7W2</accession>
<keyword evidence="7" id="KW-1185">Reference proteome</keyword>
<dbReference type="GO" id="GO:0046872">
    <property type="term" value="F:metal ion binding"/>
    <property type="evidence" value="ECO:0007669"/>
    <property type="project" value="InterPro"/>
</dbReference>
<dbReference type="PROSITE" id="PS51995">
    <property type="entry name" value="ATLF"/>
    <property type="match status" value="1"/>
</dbReference>
<dbReference type="Gene3D" id="3.90.176.10">
    <property type="entry name" value="Toxin ADP-ribosyltransferase, Chain A, domain 1"/>
    <property type="match status" value="1"/>
</dbReference>
<dbReference type="HOGENOM" id="CLU_029514_0_0_9"/>
<dbReference type="Pfam" id="PF07737">
    <property type="entry name" value="ATLF"/>
    <property type="match status" value="1"/>
</dbReference>
<feature type="compositionally biased region" description="Basic and acidic residues" evidence="3">
    <location>
        <begin position="38"/>
        <end position="71"/>
    </location>
</feature>
<evidence type="ECO:0000256" key="2">
    <source>
        <dbReference type="ARBA" id="ARBA00022525"/>
    </source>
</evidence>
<dbReference type="InterPro" id="IPR024079">
    <property type="entry name" value="MetalloPept_cat_dom_sf"/>
</dbReference>
<reference evidence="6 7" key="1">
    <citation type="journal article" date="2011" name="J. Bacteriol.">
        <title>Genome sequence of Brevibacillus laterosporus LMG 15441, a pathogen of invertebrates.</title>
        <authorList>
            <person name="Djukic M."/>
            <person name="Poehlein A."/>
            <person name="Thurmer A."/>
            <person name="Daniel R."/>
        </authorList>
    </citation>
    <scope>NUCLEOTIDE SEQUENCE [LARGE SCALE GENOMIC DNA]</scope>
    <source>
        <strain evidence="6 7">LMG 15441</strain>
    </source>
</reference>
<proteinExistence type="predicted"/>
<evidence type="ECO:0000256" key="1">
    <source>
        <dbReference type="ARBA" id="ARBA00004613"/>
    </source>
</evidence>
<evidence type="ECO:0000313" key="6">
    <source>
        <dbReference type="EMBL" id="AIG27293.1"/>
    </source>
</evidence>
<evidence type="ECO:0000259" key="5">
    <source>
        <dbReference type="PROSITE" id="PS51995"/>
    </source>
</evidence>
<gene>
    <name evidence="6" type="ORF">BRLA_c029810</name>
</gene>
<protein>
    <submittedName>
        <fullName evidence="6">Lethal factor domain protein</fullName>
        <ecNumber evidence="6">2.4.2.-</ecNumber>
    </submittedName>
</protein>
<name>A0A075R7W2_BRELA</name>
<dbReference type="GO" id="GO:0005576">
    <property type="term" value="C:extracellular region"/>
    <property type="evidence" value="ECO:0007669"/>
    <property type="project" value="UniProtKB-SubCell"/>
</dbReference>
<dbReference type="SUPFAM" id="SSF56399">
    <property type="entry name" value="ADP-ribosylation"/>
    <property type="match status" value="1"/>
</dbReference>
<comment type="subcellular location">
    <subcellularLocation>
        <location evidence="1">Secreted</location>
    </subcellularLocation>
</comment>
<dbReference type="CDD" id="cd20185">
    <property type="entry name" value="M34_PABD"/>
    <property type="match status" value="1"/>
</dbReference>
<dbReference type="Proteomes" id="UP000005850">
    <property type="component" value="Chromosome"/>
</dbReference>
<dbReference type="Pfam" id="PF03496">
    <property type="entry name" value="ADPrib_exo_Tox"/>
    <property type="match status" value="1"/>
</dbReference>
<evidence type="ECO:0000256" key="3">
    <source>
        <dbReference type="SAM" id="MobiDB-lite"/>
    </source>
</evidence>
<evidence type="ECO:0000313" key="7">
    <source>
        <dbReference type="Proteomes" id="UP000005850"/>
    </source>
</evidence>
<sequence length="503" mass="56885">MLHRQKIRKVLSTTAMLFALTATSPAFSYIAHAANGSHDVEDKKKEDKEKKDKKDKEDKEKKEREKKAREEGMREVIKGIVTTKGNSEDKQRLEDTQALVNKLSPEILEMYEKVGGKIHLTENSIAENPIVKGLSEKDKNIKDSEGKEVSVDSHFVFSIGGKNPTVIIHTEEYSESHTKSKEVYYEIGKAIARDTLGESAFVNESFLDAVHQAKADEDASALLLTHVPPYEGEYDTAYVKEHINDFREVFAQAFAYYYEPSYQPVLQAYAPEMFRYMNDMSKKGFNETNTHLMEKQTTPLDFQDDMDAAKEFGAKIKLSDTVVTKEDKKFMDGYVAYGPMLNRILRGVDKHPGISDIDLFIHGIDSLFKKEEAKLPNDLIVYRRTDEREFALPAGSLFTKDGNVNHDAINKLKKLEGKIKTDKGFISTSLALNSVPLGGNQESILIQMKLPKGTPAIYMDNSWLELLLKRDSSYKIINVKGIVLNGKIVVNIEAELLPEKQKK</sequence>
<feature type="domain" description="ATLF-like" evidence="5">
    <location>
        <begin position="74"/>
        <end position="282"/>
    </location>
</feature>
<dbReference type="InterPro" id="IPR047568">
    <property type="entry name" value="ATLF-like_dom"/>
</dbReference>
<dbReference type="KEGG" id="blr:BRLA_c029810"/>
<feature type="signal peptide" evidence="4">
    <location>
        <begin position="1"/>
        <end position="33"/>
    </location>
</feature>
<keyword evidence="6" id="KW-0328">Glycosyltransferase</keyword>
<dbReference type="AlphaFoldDB" id="A0A075R7W2"/>
<dbReference type="InterPro" id="IPR003541">
    <property type="entry name" value="Anthrax_toxin_lethal/edema"/>
</dbReference>
<evidence type="ECO:0000256" key="4">
    <source>
        <dbReference type="SAM" id="SignalP"/>
    </source>
</evidence>
<keyword evidence="4" id="KW-0732">Signal</keyword>
<dbReference type="InterPro" id="IPR014781">
    <property type="entry name" value="Anthrax_toxin_lethal/edema_N/C"/>
</dbReference>
<dbReference type="PROSITE" id="PS51996">
    <property type="entry name" value="TR_MART"/>
    <property type="match status" value="1"/>
</dbReference>
<dbReference type="STRING" id="1042163.BRLA_c029810"/>
<keyword evidence="6" id="KW-0808">Transferase</keyword>
<dbReference type="EMBL" id="CP007806">
    <property type="protein sequence ID" value="AIG27293.1"/>
    <property type="molecule type" value="Genomic_DNA"/>
</dbReference>
<dbReference type="GO" id="GO:0008237">
    <property type="term" value="F:metallopeptidase activity"/>
    <property type="evidence" value="ECO:0007669"/>
    <property type="project" value="InterPro"/>
</dbReference>
<dbReference type="InterPro" id="IPR003540">
    <property type="entry name" value="ADP-ribosyltransferase"/>
</dbReference>
<dbReference type="RefSeq" id="WP_003335823.1">
    <property type="nucleotide sequence ID" value="NZ_CP007806.1"/>
</dbReference>
<feature type="chain" id="PRO_5001709188" evidence="4">
    <location>
        <begin position="34"/>
        <end position="503"/>
    </location>
</feature>
<keyword evidence="2" id="KW-0964">Secreted</keyword>